<gene>
    <name evidence="2" type="ORF">E5288_WYG013736</name>
</gene>
<reference evidence="2" key="1">
    <citation type="submission" date="2019-10" db="EMBL/GenBank/DDBJ databases">
        <title>The sequence and de novo assembly of the wild yak genome.</title>
        <authorList>
            <person name="Liu Y."/>
        </authorList>
    </citation>
    <scope>NUCLEOTIDE SEQUENCE [LARGE SCALE GENOMIC DNA]</scope>
    <source>
        <strain evidence="2">WY2019</strain>
    </source>
</reference>
<accession>A0A6B0QSU2</accession>
<evidence type="ECO:0000313" key="3">
    <source>
        <dbReference type="Proteomes" id="UP000322234"/>
    </source>
</evidence>
<feature type="region of interest" description="Disordered" evidence="1">
    <location>
        <begin position="119"/>
        <end position="151"/>
    </location>
</feature>
<dbReference type="AlphaFoldDB" id="A0A6B0QSU2"/>
<organism evidence="2 3">
    <name type="scientific">Bos mutus</name>
    <name type="common">wild yak</name>
    <dbReference type="NCBI Taxonomy" id="72004"/>
    <lineage>
        <taxon>Eukaryota</taxon>
        <taxon>Metazoa</taxon>
        <taxon>Chordata</taxon>
        <taxon>Craniata</taxon>
        <taxon>Vertebrata</taxon>
        <taxon>Euteleostomi</taxon>
        <taxon>Mammalia</taxon>
        <taxon>Eutheria</taxon>
        <taxon>Laurasiatheria</taxon>
        <taxon>Artiodactyla</taxon>
        <taxon>Ruminantia</taxon>
        <taxon>Pecora</taxon>
        <taxon>Bovidae</taxon>
        <taxon>Bovinae</taxon>
        <taxon>Bos</taxon>
    </lineage>
</organism>
<sequence>MQRGWACYLHNCTGDDRISDGGAKVSIVLTGWSSLAVAGVIETSNPNLATEAEYMETHIVTCTEVLSAKEEKGLVENTQRKNKKEEDGAFDLPIASGTWFDLLSGNILPIFKNPRSTALAQKRQPRSDPVTVKEESTYLWNQTQHGPLKGA</sequence>
<comment type="caution">
    <text evidence="2">The sequence shown here is derived from an EMBL/GenBank/DDBJ whole genome shotgun (WGS) entry which is preliminary data.</text>
</comment>
<evidence type="ECO:0000256" key="1">
    <source>
        <dbReference type="SAM" id="MobiDB-lite"/>
    </source>
</evidence>
<protein>
    <submittedName>
        <fullName evidence="2">Uncharacterized protein</fullName>
    </submittedName>
</protein>
<proteinExistence type="predicted"/>
<keyword evidence="3" id="KW-1185">Reference proteome</keyword>
<evidence type="ECO:0000313" key="2">
    <source>
        <dbReference type="EMBL" id="MXQ80100.1"/>
    </source>
</evidence>
<dbReference type="EMBL" id="VBQZ03000003">
    <property type="protein sequence ID" value="MXQ80100.1"/>
    <property type="molecule type" value="Genomic_DNA"/>
</dbReference>
<name>A0A6B0QSU2_9CETA</name>
<dbReference type="Proteomes" id="UP000322234">
    <property type="component" value="Unassembled WGS sequence"/>
</dbReference>